<dbReference type="InterPro" id="IPR036771">
    <property type="entry name" value="ATPsynth_dsu/esu_N"/>
</dbReference>
<evidence type="ECO:0000313" key="3">
    <source>
        <dbReference type="EMBL" id="OGG48218.1"/>
    </source>
</evidence>
<dbReference type="SUPFAM" id="SSF51344">
    <property type="entry name" value="Epsilon subunit of F1F0-ATP synthase N-terminal domain"/>
    <property type="match status" value="1"/>
</dbReference>
<dbReference type="GO" id="GO:0045259">
    <property type="term" value="C:proton-transporting ATP synthase complex"/>
    <property type="evidence" value="ECO:0007669"/>
    <property type="project" value="UniProtKB-KW"/>
</dbReference>
<organism evidence="3 4">
    <name type="scientific">Candidatus Kaiserbacteria bacterium RIFCSPHIGHO2_01_FULL_53_31</name>
    <dbReference type="NCBI Taxonomy" id="1798481"/>
    <lineage>
        <taxon>Bacteria</taxon>
        <taxon>Candidatus Kaiseribacteriota</taxon>
    </lineage>
</organism>
<dbReference type="InterPro" id="IPR020546">
    <property type="entry name" value="ATP_synth_F1_dsu/esu_N"/>
</dbReference>
<name>A0A1F6CGG3_9BACT</name>
<dbReference type="STRING" id="1798481.A2678_01385"/>
<evidence type="ECO:0000259" key="2">
    <source>
        <dbReference type="Pfam" id="PF02823"/>
    </source>
</evidence>
<dbReference type="Proteomes" id="UP000178815">
    <property type="component" value="Unassembled WGS sequence"/>
</dbReference>
<feature type="domain" description="ATP synthase F1 complex delta/epsilon subunit N-terminal" evidence="2">
    <location>
        <begin position="8"/>
        <end position="85"/>
    </location>
</feature>
<dbReference type="Pfam" id="PF02823">
    <property type="entry name" value="ATP-synt_DE_N"/>
    <property type="match status" value="1"/>
</dbReference>
<dbReference type="GO" id="GO:0015986">
    <property type="term" value="P:proton motive force-driven ATP synthesis"/>
    <property type="evidence" value="ECO:0007669"/>
    <property type="project" value="InterPro"/>
</dbReference>
<keyword evidence="1" id="KW-0066">ATP synthesis</keyword>
<dbReference type="AlphaFoldDB" id="A0A1F6CGG3"/>
<evidence type="ECO:0000313" key="4">
    <source>
        <dbReference type="Proteomes" id="UP000178815"/>
    </source>
</evidence>
<reference evidence="3 4" key="1">
    <citation type="journal article" date="2016" name="Nat. Commun.">
        <title>Thousands of microbial genomes shed light on interconnected biogeochemical processes in an aquifer system.</title>
        <authorList>
            <person name="Anantharaman K."/>
            <person name="Brown C.T."/>
            <person name="Hug L.A."/>
            <person name="Sharon I."/>
            <person name="Castelle C.J."/>
            <person name="Probst A.J."/>
            <person name="Thomas B.C."/>
            <person name="Singh A."/>
            <person name="Wilkins M.J."/>
            <person name="Karaoz U."/>
            <person name="Brodie E.L."/>
            <person name="Williams K.H."/>
            <person name="Hubbard S.S."/>
            <person name="Banfield J.F."/>
        </authorList>
    </citation>
    <scope>NUCLEOTIDE SEQUENCE [LARGE SCALE GENOMIC DNA]</scope>
</reference>
<accession>A0A1F6CGG3</accession>
<evidence type="ECO:0000256" key="1">
    <source>
        <dbReference type="ARBA" id="ARBA00023196"/>
    </source>
</evidence>
<dbReference type="EMBL" id="MFKU01000016">
    <property type="protein sequence ID" value="OGG48218.1"/>
    <property type="molecule type" value="Genomic_DNA"/>
</dbReference>
<sequence>MSTSAKEFTVRVISPDERLWEGQAVSVSSENSAGKFDILPQHANFVTIIKNTPIVVRTATTGNKTLKYKNAVIVVNYNKVAIYAEL</sequence>
<protein>
    <recommendedName>
        <fullName evidence="2">ATP synthase F1 complex delta/epsilon subunit N-terminal domain-containing protein</fullName>
    </recommendedName>
</protein>
<gene>
    <name evidence="3" type="ORF">A2678_01385</name>
</gene>
<comment type="caution">
    <text evidence="3">The sequence shown here is derived from an EMBL/GenBank/DDBJ whole genome shotgun (WGS) entry which is preliminary data.</text>
</comment>
<proteinExistence type="predicted"/>
<dbReference type="Gene3D" id="2.60.15.10">
    <property type="entry name" value="F0F1 ATP synthase delta/epsilon subunit, N-terminal"/>
    <property type="match status" value="1"/>
</dbReference>
<keyword evidence="1" id="KW-0139">CF(1)</keyword>